<feature type="coiled-coil region" evidence="1">
    <location>
        <begin position="314"/>
        <end position="393"/>
    </location>
</feature>
<organism evidence="3 4">
    <name type="scientific">Stentor coeruleus</name>
    <dbReference type="NCBI Taxonomy" id="5963"/>
    <lineage>
        <taxon>Eukaryota</taxon>
        <taxon>Sar</taxon>
        <taxon>Alveolata</taxon>
        <taxon>Ciliophora</taxon>
        <taxon>Postciliodesmatophora</taxon>
        <taxon>Heterotrichea</taxon>
        <taxon>Heterotrichida</taxon>
        <taxon>Stentoridae</taxon>
        <taxon>Stentor</taxon>
    </lineage>
</organism>
<keyword evidence="4" id="KW-1185">Reference proteome</keyword>
<protein>
    <submittedName>
        <fullName evidence="3">Uncharacterized protein</fullName>
    </submittedName>
</protein>
<feature type="region of interest" description="Disordered" evidence="2">
    <location>
        <begin position="111"/>
        <end position="130"/>
    </location>
</feature>
<dbReference type="AlphaFoldDB" id="A0A1R2CRZ0"/>
<name>A0A1R2CRZ0_9CILI</name>
<keyword evidence="1" id="KW-0175">Coiled coil</keyword>
<comment type="caution">
    <text evidence="3">The sequence shown here is derived from an EMBL/GenBank/DDBJ whole genome shotgun (WGS) entry which is preliminary data.</text>
</comment>
<reference evidence="3 4" key="1">
    <citation type="submission" date="2016-11" db="EMBL/GenBank/DDBJ databases">
        <title>The macronuclear genome of Stentor coeruleus: a giant cell with tiny introns.</title>
        <authorList>
            <person name="Slabodnick M."/>
            <person name="Ruby J.G."/>
            <person name="Reiff S.B."/>
            <person name="Swart E.C."/>
            <person name="Gosai S."/>
            <person name="Prabakaran S."/>
            <person name="Witkowska E."/>
            <person name="Larue G.E."/>
            <person name="Fisher S."/>
            <person name="Freeman R.M."/>
            <person name="Gunawardena J."/>
            <person name="Chu W."/>
            <person name="Stover N.A."/>
            <person name="Gregory B.D."/>
            <person name="Nowacki M."/>
            <person name="Derisi J."/>
            <person name="Roy S.W."/>
            <person name="Marshall W.F."/>
            <person name="Sood P."/>
        </authorList>
    </citation>
    <scope>NUCLEOTIDE SEQUENCE [LARGE SCALE GENOMIC DNA]</scope>
    <source>
        <strain evidence="3">WM001</strain>
    </source>
</reference>
<gene>
    <name evidence="3" type="ORF">SteCoe_5670</name>
</gene>
<dbReference type="Proteomes" id="UP000187209">
    <property type="component" value="Unassembled WGS sequence"/>
</dbReference>
<evidence type="ECO:0000313" key="3">
    <source>
        <dbReference type="EMBL" id="OMJ91767.1"/>
    </source>
</evidence>
<evidence type="ECO:0000313" key="4">
    <source>
        <dbReference type="Proteomes" id="UP000187209"/>
    </source>
</evidence>
<accession>A0A1R2CRZ0</accession>
<evidence type="ECO:0000256" key="2">
    <source>
        <dbReference type="SAM" id="MobiDB-lite"/>
    </source>
</evidence>
<dbReference type="EMBL" id="MPUH01000075">
    <property type="protein sequence ID" value="OMJ91767.1"/>
    <property type="molecule type" value="Genomic_DNA"/>
</dbReference>
<proteinExistence type="predicted"/>
<sequence>MDYIELNTIPEVASSDEEPVDLISLPLKFSIEDDSEVPESPLSALLRQESIRSRYDFSRQDSLYKQKSALETFPSIKGFDYEQGKPTAEAPKRRPSNLLKVTLSDQLRVDSEKEIRSPDDDMKSLGSENLDKTLTRKGTRRAKTFNAAENIEILKNIIIGKSLAPETMLIAAIGSIYEIDLNIRKKDLQLLDLASNNLENANMKHDQVIMYQDELQEDMSKLQTAYAATQEETLKIEDDIAKCKSMFTENRILIENKLKNINHKIYLAKNGGKSLSYILKETIEKYNFKLNECLEIEEKYMMNNEDLYTEMHIIENSRTKAENMNKELQKILEDMGKERAKKKMLKEKIRICTQSLCEVTRYLNDNKNKKEMIQEFRENLTSIKKEIDEAIVAEKGFEINAITDPKSILPYYRSSDTNIK</sequence>
<evidence type="ECO:0000256" key="1">
    <source>
        <dbReference type="SAM" id="Coils"/>
    </source>
</evidence>